<evidence type="ECO:0000313" key="3">
    <source>
        <dbReference type="Proteomes" id="UP001066276"/>
    </source>
</evidence>
<accession>A0AAV7UNF8</accession>
<feature type="non-terminal residue" evidence="2">
    <location>
        <position position="104"/>
    </location>
</feature>
<dbReference type="Proteomes" id="UP001066276">
    <property type="component" value="Chromosome 3_1"/>
</dbReference>
<gene>
    <name evidence="2" type="ORF">NDU88_007308</name>
</gene>
<organism evidence="2 3">
    <name type="scientific">Pleurodeles waltl</name>
    <name type="common">Iberian ribbed newt</name>
    <dbReference type="NCBI Taxonomy" id="8319"/>
    <lineage>
        <taxon>Eukaryota</taxon>
        <taxon>Metazoa</taxon>
        <taxon>Chordata</taxon>
        <taxon>Craniata</taxon>
        <taxon>Vertebrata</taxon>
        <taxon>Euteleostomi</taxon>
        <taxon>Amphibia</taxon>
        <taxon>Batrachia</taxon>
        <taxon>Caudata</taxon>
        <taxon>Salamandroidea</taxon>
        <taxon>Salamandridae</taxon>
        <taxon>Pleurodelinae</taxon>
        <taxon>Pleurodeles</taxon>
    </lineage>
</organism>
<reference evidence="2" key="1">
    <citation type="journal article" date="2022" name="bioRxiv">
        <title>Sequencing and chromosome-scale assembly of the giantPleurodeles waltlgenome.</title>
        <authorList>
            <person name="Brown T."/>
            <person name="Elewa A."/>
            <person name="Iarovenko S."/>
            <person name="Subramanian E."/>
            <person name="Araus A.J."/>
            <person name="Petzold A."/>
            <person name="Susuki M."/>
            <person name="Suzuki K.-i.T."/>
            <person name="Hayashi T."/>
            <person name="Toyoda A."/>
            <person name="Oliveira C."/>
            <person name="Osipova E."/>
            <person name="Leigh N.D."/>
            <person name="Simon A."/>
            <person name="Yun M.H."/>
        </authorList>
    </citation>
    <scope>NUCLEOTIDE SEQUENCE</scope>
    <source>
        <strain evidence="2">20211129_DDA</strain>
        <tissue evidence="2">Liver</tissue>
    </source>
</reference>
<proteinExistence type="predicted"/>
<comment type="caution">
    <text evidence="2">The sequence shown here is derived from an EMBL/GenBank/DDBJ whole genome shotgun (WGS) entry which is preliminary data.</text>
</comment>
<feature type="compositionally biased region" description="Pro residues" evidence="1">
    <location>
        <begin position="75"/>
        <end position="85"/>
    </location>
</feature>
<feature type="region of interest" description="Disordered" evidence="1">
    <location>
        <begin position="65"/>
        <end position="104"/>
    </location>
</feature>
<protein>
    <submittedName>
        <fullName evidence="2">Uncharacterized protein</fullName>
    </submittedName>
</protein>
<dbReference type="AlphaFoldDB" id="A0AAV7UNF8"/>
<keyword evidence="3" id="KW-1185">Reference proteome</keyword>
<evidence type="ECO:0000256" key="1">
    <source>
        <dbReference type="SAM" id="MobiDB-lite"/>
    </source>
</evidence>
<dbReference type="EMBL" id="JANPWB010000005">
    <property type="protein sequence ID" value="KAJ1190570.1"/>
    <property type="molecule type" value="Genomic_DNA"/>
</dbReference>
<sequence>MLPAQLRNRKRSGVQQQCTLPTGVRQESLLACNSSADPCGSGPTGCGLWEGEKEFSPRFCHHYKPPQQPAVKNQPPLPALPPPPLLGAGRPAGRIGSQPSAHSL</sequence>
<evidence type="ECO:0000313" key="2">
    <source>
        <dbReference type="EMBL" id="KAJ1190570.1"/>
    </source>
</evidence>
<name>A0AAV7UNF8_PLEWA</name>